<sequence length="2938" mass="295392">MNRHLHRIVFNAARGMRMVVQETATSTGKGSNKATKSGAGPSTGAAVLSSVLISAALASALAATPAHAQIVGAPNVPGNLRPTVLTAPNGVPLINVQTPSAAGVSRNVYNQFNVGANGAILNNSRTAVQTQLGGYVQGNPFLATGPARIILNEVNGGTPSQLRGYIEVAGQRAEVVIANPAGISVDGGGFINASRATLTTGTPQFNALGSLDSFLVRGGTVTIDGAGLDARTTDYAAVLARAVQLNAAIYATELKVVTGANQISADQTQITPTQGTGAAPTFALDVAALGGMYAGKIVLLGTEQGLGVRNAGNIGASAGSLVVTASGRLENTGTLEGQSVQLTSTGSDIVNQGTIRQTSMVALALAAPTVSNTSGGWIGSEPPPPPTSTPTAGGSNGGDTGTGTGITTSTGSSGSTGAPTSTGTTATGGTSAPAAAPIEPGSLTAAGAIRNDGGKIYAGGPITLQTENLLNNGGTLSVASLSLNQPTFSNQGGTINVSGAFTANLGTFDNSSGKLRTGSLDITTSGDLNNQDGVLSSDTDAKLTVGGSVNNLRGNISAAGALTAKVSGATVNTSGTLASNQGLTLNTGSLDNTQGSIQSAQSGVQVTATGHLVNGNGSSINTATDLSINAATLTNAGTLRGANDVNVTVSGALVNDGNITAGRNTTITAASVESGAAGVLGAGIQSDGTLGSTGDLRVTSTRALTANGTNLAAGNATLQGASVDLSAGKSSGSNIAITATQSDINTGNKAVISTPGMLSITAAGALSNVEGTLGSNGGTTVNAASLDNTSGAIAAVAGDLRVTTTGTTDNTSGSLLASGAVVLANDGLTNIDGKASGSSLAVDTHNAVLDNTRGTLTASTTVDVKSGALKNDGGLIQSGGAMSINTNGQSLSNTNAAGYSNQQGGIVSGDTLTLKTGGVNNTGGFIGSKNALSGSTGAFVNADAGMVLSQSTLSINTQGTTYDNRNGQTLAVGDLQVDASALQNSGGLIRSSATTTLRTGSLDNTATSSADQGIEGKNVAITAATADNTTGAIRAATNATLTSTGRVENGTGGLISAGDTLAVADSNADTPAAKTSNVVNAGTLLAGSTLIVDTASLSSSGKLLSQGNMHLALTQDVTMAAGSETIANRDLSLTTSGNLSNSGRIAAGKDLSLSAANIDNTATGDIQGTTTRLSASGTVTNRGVIDGVVTRIDAGTVTNIGTGRIYGDHVSIGAGTLNNQAETANGSTSAATIAARQRLDIGAGTVNNQDGALIFSDGDISIGGGLNTAGQATGVASSINNHAATIEATGNVSIIAATLNNTNGGVTWTLQPGDSKQVVEYTLPGSSTRYKADEVLISFGGFQPFPDTGWYGWTAASAANPLTAGSNPYARLLVPSPEYPLARFRTYYMQSPESSQDRSIQECTVGQDSTCKAVPVPGVWFPRTDPIWATFGVTPPAVDFPLDFIGRRYPLAVGQQSVVTGQDLLGRDIVVTLDHPFTQAESDQWQAYLQAHSALDKATLKFIHTIAGYTELAGTEYEPGRMASTYDAYVYTVTTSTPVLQSSAPGKIIAGGAMSIAVGSGVNDMSQILAGGALTVTGGTIVNKGLTVDAPTVQTGTVSHSYVEAHNTSDDVRVYQIAPYNLTTNSTATLAAARQEGNVTVAVGNPGTGSLSVGQTGAGAQAAGGVSGSTRVNPIIQVQANSGPSGTKGVSGATVVRTSVPNVGIPSASLFRTLADPSSRYLIETDPRFANYRNWLSSDYLLNNLGLDPNTTLKRLGDGFYEERLIREQVAQLTGYRYLDGFTDDDAQYTALMNAGAAFAQQYGLRVGVALTAAQMAQLTSDIVWLVEQTVTLPDGSTQRVLVPQVYVRVKPGDIDGSGAVLSGGSVDMRFSGDLTNAGGTIAGRHVVSLSADNINNLAGRITGEDVTLKAKTDINVIGAVVDASKSLTAIAGRDINVVTTTRDSKSDTGPLARSSADSGVNLSATTLDRVAGLYVTNPGGSLNVAAVRDANLIGAEVKSAGDVSVTAGRDVNIGTVTTGRKEDIRWSSDNTRKDETSKEIGSTISGAGNVSIDAGRNLTGIAVTMNAGETLRLNAGDKLTLSAGENSGSATTTDAQKDGLSHSSANADGQETSLERSTFTAKVIQMHSGGDMTLSAIEANAETMGIDAGGKLNLLTQKTTSAFSGSETDGDGAWVSAKSGGHKDETSQYNLFNVQNLNIKAGGGVTAQVGQNDSLAVLAQQPGMAWVNQLANDPAFANSVEWQRVQEEHKKWAQSQTNLGPVAAIVVSVVVGMVAGPVAGQAGNAVGGTVGVAAGEGVALAGGGAFLTGTGLTISAGVSAAVQAGITALATQATVSFINNDGDIGKVLDELGSSQGVKNIATAMVTAGVLQGLSNALPENIANATNGSAKFTDQLQRQLIDGTASALVRSAINGTSLEDELSRSLTNALWNTVAAQGANAIGDLTQGPDAQFNGLVNKIAHAIAGCAVGAGRANSGSGCAPGALGAVVGELTAEMAGRTDNTVEMAGLMATLAVAIAGGDERQLNIAMSAGSNAAANNYLNHDQWAEFAKELKSCGGEPICESEKRTKYADIGKKQDAALAVCDKAGNCDALKKEVEEGRKYQIELVKNKELPAGYLGAFDLQQLGLKMANQPAYREQVGKSVVAQMMCQLDQKQCDIESAKMAAGLGLALVGGPAAAYLFSSLPAIAAAAQMSIAACSANPRLCANQAGLVVTDLIGAEALGGSSIAGGALAAKALGKIEAEADAARLLAQRETTIKLPNPVDGTANSPYSSGGVKYGNTTATDAAGNALPTLPSLPTVKANPGAAAPIFSGSGPAPGVIAITDTSSVNVLKTYTPSGRDGIEFVFDPTTMTFAVGKPRSGLFEGSPHQQLAQSIGANDATVVGGTFSRAPDGSIITTENSGHYGQNWTPETWKKFQDWLSNRLGTPVNHQPWNNK</sequence>
<gene>
    <name evidence="3" type="ORF">GGD71_004728</name>
</gene>
<reference evidence="3 4" key="1">
    <citation type="submission" date="2020-08" db="EMBL/GenBank/DDBJ databases">
        <title>Genomic Encyclopedia of Type Strains, Phase IV (KMG-V): Genome sequencing to study the core and pangenomes of soil and plant-associated prokaryotes.</title>
        <authorList>
            <person name="Whitman W."/>
        </authorList>
    </citation>
    <scope>NUCLEOTIDE SEQUENCE [LARGE SCALE GENOMIC DNA]</scope>
    <source>
        <strain evidence="3 4">34/80</strain>
    </source>
</reference>
<dbReference type="SUPFAM" id="SSF51126">
    <property type="entry name" value="Pectin lyase-like"/>
    <property type="match status" value="1"/>
</dbReference>
<dbReference type="InterPro" id="IPR010069">
    <property type="entry name" value="CdiA_FHA1_rpt"/>
</dbReference>
<feature type="region of interest" description="Disordered" evidence="1">
    <location>
        <begin position="373"/>
        <end position="439"/>
    </location>
</feature>
<dbReference type="InterPro" id="IPR024973">
    <property type="entry name" value="ESPR"/>
</dbReference>
<comment type="caution">
    <text evidence="3">The sequence shown here is derived from an EMBL/GenBank/DDBJ whole genome shotgun (WGS) entry which is preliminary data.</text>
</comment>
<dbReference type="Pfam" id="PF13332">
    <property type="entry name" value="Fil_haemagg_2"/>
    <property type="match status" value="2"/>
</dbReference>
<dbReference type="Proteomes" id="UP000524450">
    <property type="component" value="Unassembled WGS sequence"/>
</dbReference>
<dbReference type="InterPro" id="IPR008638">
    <property type="entry name" value="FhaB/CdiA-like_TPS"/>
</dbReference>
<feature type="region of interest" description="Disordered" evidence="1">
    <location>
        <begin position="2085"/>
        <end position="2115"/>
    </location>
</feature>
<dbReference type="Gene3D" id="2.160.20.10">
    <property type="entry name" value="Single-stranded right-handed beta-helix, Pectin lyase-like"/>
    <property type="match status" value="1"/>
</dbReference>
<dbReference type="EMBL" id="JACIFZ010000006">
    <property type="protein sequence ID" value="MBB4223937.1"/>
    <property type="molecule type" value="Genomic_DNA"/>
</dbReference>
<dbReference type="RefSeq" id="WP_184641021.1">
    <property type="nucleotide sequence ID" value="NZ_JACIFZ010000006.1"/>
</dbReference>
<dbReference type="InterPro" id="IPR011050">
    <property type="entry name" value="Pectin_lyase_fold/virulence"/>
</dbReference>
<evidence type="ECO:0000313" key="4">
    <source>
        <dbReference type="Proteomes" id="UP000524450"/>
    </source>
</evidence>
<accession>A0A840FXY0</accession>
<dbReference type="Pfam" id="PF05594">
    <property type="entry name" value="Fil_haemagg"/>
    <property type="match status" value="12"/>
</dbReference>
<name>A0A840FXY0_9BURK</name>
<dbReference type="Pfam" id="PF13018">
    <property type="entry name" value="ESPR"/>
    <property type="match status" value="1"/>
</dbReference>
<feature type="compositionally biased region" description="Gly residues" evidence="1">
    <location>
        <begin position="394"/>
        <end position="404"/>
    </location>
</feature>
<protein>
    <submittedName>
        <fullName evidence="3">Filamentous hemagglutinin family protein</fullName>
    </submittedName>
</protein>
<evidence type="ECO:0000256" key="1">
    <source>
        <dbReference type="SAM" id="MobiDB-lite"/>
    </source>
</evidence>
<dbReference type="InterPro" id="IPR025157">
    <property type="entry name" value="Hemagglutinin_rpt"/>
</dbReference>
<dbReference type="InterPro" id="IPR029106">
    <property type="entry name" value="Ntox43"/>
</dbReference>
<organism evidence="3 4">
    <name type="scientific">Variovorax guangxiensis</name>
    <dbReference type="NCBI Taxonomy" id="1775474"/>
    <lineage>
        <taxon>Bacteria</taxon>
        <taxon>Pseudomonadati</taxon>
        <taxon>Pseudomonadota</taxon>
        <taxon>Betaproteobacteria</taxon>
        <taxon>Burkholderiales</taxon>
        <taxon>Comamonadaceae</taxon>
        <taxon>Variovorax</taxon>
    </lineage>
</organism>
<dbReference type="SMART" id="SM00912">
    <property type="entry name" value="Haemagg_act"/>
    <property type="match status" value="1"/>
</dbReference>
<dbReference type="NCBIfam" id="TIGR01901">
    <property type="entry name" value="adhes_NPXG"/>
    <property type="match status" value="1"/>
</dbReference>
<evidence type="ECO:0000313" key="3">
    <source>
        <dbReference type="EMBL" id="MBB4223937.1"/>
    </source>
</evidence>
<dbReference type="GO" id="GO:0003824">
    <property type="term" value="F:catalytic activity"/>
    <property type="evidence" value="ECO:0007669"/>
    <property type="project" value="UniProtKB-ARBA"/>
</dbReference>
<dbReference type="NCBIfam" id="TIGR01731">
    <property type="entry name" value="fil_hemag_20aa"/>
    <property type="match status" value="16"/>
</dbReference>
<feature type="domain" description="Filamentous haemagglutinin FhaB/tRNA nuclease CdiA-like TPS" evidence="2">
    <location>
        <begin position="88"/>
        <end position="208"/>
    </location>
</feature>
<dbReference type="Pfam" id="PF05860">
    <property type="entry name" value="TPS"/>
    <property type="match status" value="1"/>
</dbReference>
<dbReference type="InterPro" id="IPR012334">
    <property type="entry name" value="Pectin_lyas_fold"/>
</dbReference>
<feature type="compositionally biased region" description="Polar residues" evidence="1">
    <location>
        <begin position="2102"/>
        <end position="2115"/>
    </location>
</feature>
<evidence type="ECO:0000259" key="2">
    <source>
        <dbReference type="SMART" id="SM00912"/>
    </source>
</evidence>
<feature type="compositionally biased region" description="Polar residues" evidence="1">
    <location>
        <begin position="2085"/>
        <end position="2095"/>
    </location>
</feature>
<proteinExistence type="predicted"/>
<dbReference type="InterPro" id="IPR008619">
    <property type="entry name" value="Filamentous_hemagglutn_rpt"/>
</dbReference>
<dbReference type="Pfam" id="PF15537">
    <property type="entry name" value="Ntox43"/>
    <property type="match status" value="1"/>
</dbReference>
<feature type="compositionally biased region" description="Low complexity" evidence="1">
    <location>
        <begin position="405"/>
        <end position="437"/>
    </location>
</feature>